<dbReference type="GO" id="GO:0080120">
    <property type="term" value="P:CAAX-box protein maturation"/>
    <property type="evidence" value="ECO:0007669"/>
    <property type="project" value="UniProtKB-ARBA"/>
</dbReference>
<dbReference type="STRING" id="1227484.C471_14877"/>
<gene>
    <name evidence="4" type="ORF">C471_14877</name>
</gene>
<dbReference type="GO" id="GO:0004175">
    <property type="term" value="F:endopeptidase activity"/>
    <property type="evidence" value="ECO:0007669"/>
    <property type="project" value="UniProtKB-ARBA"/>
</dbReference>
<accession>M0DMR9</accession>
<feature type="transmembrane region" description="Helical" evidence="2">
    <location>
        <begin position="140"/>
        <end position="160"/>
    </location>
</feature>
<evidence type="ECO:0000259" key="3">
    <source>
        <dbReference type="Pfam" id="PF02517"/>
    </source>
</evidence>
<dbReference type="InterPro" id="IPR003675">
    <property type="entry name" value="Rce1/LyrA-like_dom"/>
</dbReference>
<protein>
    <recommendedName>
        <fullName evidence="3">CAAX prenyl protease 2/Lysostaphin resistance protein A-like domain-containing protein</fullName>
    </recommendedName>
</protein>
<sequence>MPDWATFATATVALTLLLLVLTRRSRRALESARLVDARSDVADRDEVGDGDRDEVDDGDRDGNADADSDAAPSPDAVRRDQPVLTTRLLLANAAATQAIALAVLVAIGWWATVPASAFGIGGHPTLGSSTLGPLELPGHLALGVGAGIVLAAGNEAAAWLGARAGAAPSTRLREAMAPTDAGEWALLLAVVLPVVAAFEEALFRGALIGALSVGFAVEPWFLVAASSVAFALGHGAQGRLGVVVAGGLGVALAGLFVATGSLLAVAVAHYVVNALEFVAHERSGAVPSAPETG</sequence>
<keyword evidence="2" id="KW-0812">Transmembrane</keyword>
<feature type="transmembrane region" description="Helical" evidence="2">
    <location>
        <begin position="88"/>
        <end position="111"/>
    </location>
</feature>
<evidence type="ECO:0000313" key="5">
    <source>
        <dbReference type="Proteomes" id="UP000011514"/>
    </source>
</evidence>
<keyword evidence="5" id="KW-1185">Reference proteome</keyword>
<feature type="transmembrane region" description="Helical" evidence="2">
    <location>
        <begin position="6"/>
        <end position="23"/>
    </location>
</feature>
<dbReference type="Pfam" id="PF02517">
    <property type="entry name" value="Rce1-like"/>
    <property type="match status" value="1"/>
</dbReference>
<feature type="transmembrane region" description="Helical" evidence="2">
    <location>
        <begin position="240"/>
        <end position="272"/>
    </location>
</feature>
<evidence type="ECO:0000313" key="4">
    <source>
        <dbReference type="EMBL" id="ELZ36103.1"/>
    </source>
</evidence>
<organism evidence="4 5">
    <name type="scientific">Halorubrum saccharovorum DSM 1137</name>
    <dbReference type="NCBI Taxonomy" id="1227484"/>
    <lineage>
        <taxon>Archaea</taxon>
        <taxon>Methanobacteriati</taxon>
        <taxon>Methanobacteriota</taxon>
        <taxon>Stenosarchaea group</taxon>
        <taxon>Halobacteria</taxon>
        <taxon>Halobacteriales</taxon>
        <taxon>Haloferacaceae</taxon>
        <taxon>Halorubrum</taxon>
    </lineage>
</organism>
<dbReference type="PATRIC" id="fig|1227484.4.peg.2927"/>
<proteinExistence type="predicted"/>
<dbReference type="OrthoDB" id="214851at2157"/>
<feature type="compositionally biased region" description="Acidic residues" evidence="1">
    <location>
        <begin position="51"/>
        <end position="68"/>
    </location>
</feature>
<feature type="region of interest" description="Disordered" evidence="1">
    <location>
        <begin position="40"/>
        <end position="78"/>
    </location>
</feature>
<evidence type="ECO:0000256" key="1">
    <source>
        <dbReference type="SAM" id="MobiDB-lite"/>
    </source>
</evidence>
<feature type="transmembrane region" description="Helical" evidence="2">
    <location>
        <begin position="181"/>
        <end position="198"/>
    </location>
</feature>
<comment type="caution">
    <text evidence="4">The sequence shown here is derived from an EMBL/GenBank/DDBJ whole genome shotgun (WGS) entry which is preliminary data.</text>
</comment>
<dbReference type="RefSeq" id="WP_004050302.1">
    <property type="nucleotide sequence ID" value="NZ_AOJE01000070.1"/>
</dbReference>
<feature type="domain" description="CAAX prenyl protease 2/Lysostaphin resistance protein A-like" evidence="3">
    <location>
        <begin position="184"/>
        <end position="275"/>
    </location>
</feature>
<dbReference type="EMBL" id="AOJE01000070">
    <property type="protein sequence ID" value="ELZ36103.1"/>
    <property type="molecule type" value="Genomic_DNA"/>
</dbReference>
<feature type="compositionally biased region" description="Basic and acidic residues" evidence="1">
    <location>
        <begin position="40"/>
        <end position="50"/>
    </location>
</feature>
<feature type="transmembrane region" description="Helical" evidence="2">
    <location>
        <begin position="210"/>
        <end position="233"/>
    </location>
</feature>
<evidence type="ECO:0000256" key="2">
    <source>
        <dbReference type="SAM" id="Phobius"/>
    </source>
</evidence>
<keyword evidence="2" id="KW-0472">Membrane</keyword>
<name>M0DMR9_9EURY</name>
<dbReference type="Proteomes" id="UP000011514">
    <property type="component" value="Unassembled WGS sequence"/>
</dbReference>
<keyword evidence="2" id="KW-1133">Transmembrane helix</keyword>
<dbReference type="eggNOG" id="arCOG02770">
    <property type="taxonomic scope" value="Archaea"/>
</dbReference>
<reference evidence="4 5" key="1">
    <citation type="journal article" date="2014" name="PLoS Genet.">
        <title>Phylogenetically driven sequencing of extremely halophilic archaea reveals strategies for static and dynamic osmo-response.</title>
        <authorList>
            <person name="Becker E.A."/>
            <person name="Seitzer P.M."/>
            <person name="Tritt A."/>
            <person name="Larsen D."/>
            <person name="Krusor M."/>
            <person name="Yao A.I."/>
            <person name="Wu D."/>
            <person name="Madern D."/>
            <person name="Eisen J.A."/>
            <person name="Darling A.E."/>
            <person name="Facciotti M.T."/>
        </authorList>
    </citation>
    <scope>NUCLEOTIDE SEQUENCE [LARGE SCALE GENOMIC DNA]</scope>
    <source>
        <strain evidence="4 5">DSM 1137</strain>
    </source>
</reference>
<dbReference type="AlphaFoldDB" id="M0DMR9"/>